<evidence type="ECO:0000256" key="4">
    <source>
        <dbReference type="ARBA" id="ARBA00023136"/>
    </source>
</evidence>
<feature type="transmembrane region" description="Helical" evidence="5">
    <location>
        <begin position="380"/>
        <end position="400"/>
    </location>
</feature>
<dbReference type="GO" id="GO:0008137">
    <property type="term" value="F:NADH dehydrogenase (ubiquinone) activity"/>
    <property type="evidence" value="ECO:0007669"/>
    <property type="project" value="InterPro"/>
</dbReference>
<feature type="transmembrane region" description="Helical" evidence="5">
    <location>
        <begin position="283"/>
        <end position="304"/>
    </location>
</feature>
<geneLocation type="mitochondrion" evidence="7"/>
<organism evidence="7">
    <name type="scientific">Erythrocystis saccata</name>
    <dbReference type="NCBI Taxonomy" id="2822695"/>
    <lineage>
        <taxon>Eukaryota</taxon>
        <taxon>Rhodophyta</taxon>
        <taxon>Florideophyceae</taxon>
        <taxon>Rhodymeniophycidae</taxon>
        <taxon>Ceramiales</taxon>
        <taxon>Rhodomelaceae</taxon>
        <taxon>Erythrocystis</taxon>
    </lineage>
</organism>
<evidence type="ECO:0000256" key="3">
    <source>
        <dbReference type="ARBA" id="ARBA00022989"/>
    </source>
</evidence>
<keyword evidence="2 5" id="KW-0812">Transmembrane</keyword>
<feature type="transmembrane region" description="Helical" evidence="5">
    <location>
        <begin position="470"/>
        <end position="492"/>
    </location>
</feature>
<dbReference type="AlphaFoldDB" id="A0A8E6L321"/>
<feature type="transmembrane region" description="Helical" evidence="5">
    <location>
        <begin position="338"/>
        <end position="359"/>
    </location>
</feature>
<dbReference type="HAMAP" id="MF_00445">
    <property type="entry name" value="NDH1_NuoN_1"/>
    <property type="match status" value="1"/>
</dbReference>
<feature type="transmembrane region" description="Helical" evidence="5">
    <location>
        <begin position="420"/>
        <end position="440"/>
    </location>
</feature>
<dbReference type="NCBIfam" id="TIGR01770">
    <property type="entry name" value="NDH_I_N"/>
    <property type="match status" value="1"/>
</dbReference>
<feature type="transmembrane region" description="Helical" evidence="5">
    <location>
        <begin position="311"/>
        <end position="332"/>
    </location>
</feature>
<keyword evidence="7" id="KW-0496">Mitochondrion</keyword>
<dbReference type="GO" id="GO:0016020">
    <property type="term" value="C:membrane"/>
    <property type="evidence" value="ECO:0007669"/>
    <property type="project" value="UniProtKB-SubCell"/>
</dbReference>
<dbReference type="EMBL" id="MW810348">
    <property type="protein sequence ID" value="QVQ56645.1"/>
    <property type="molecule type" value="Genomic_DNA"/>
</dbReference>
<feature type="transmembrane region" description="Helical" evidence="5">
    <location>
        <begin position="136"/>
        <end position="153"/>
    </location>
</feature>
<dbReference type="InterPro" id="IPR010096">
    <property type="entry name" value="NADH-Q_OxRdtase_suN/2"/>
</dbReference>
<accession>A0A8E6L321</accession>
<feature type="transmembrane region" description="Helical" evidence="5">
    <location>
        <begin position="111"/>
        <end position="130"/>
    </location>
</feature>
<protein>
    <submittedName>
        <fullName evidence="7">NADH dehydrogenase subunit 2</fullName>
    </submittedName>
</protein>
<evidence type="ECO:0000256" key="2">
    <source>
        <dbReference type="ARBA" id="ARBA00022692"/>
    </source>
</evidence>
<proteinExistence type="inferred from homology"/>
<gene>
    <name evidence="7" type="primary">nad2</name>
</gene>
<name>A0A8E6L321_9FLOR</name>
<feature type="transmembrane region" description="Helical" evidence="5">
    <location>
        <begin position="165"/>
        <end position="188"/>
    </location>
</feature>
<keyword evidence="3 5" id="KW-1133">Transmembrane helix</keyword>
<evidence type="ECO:0000256" key="5">
    <source>
        <dbReference type="SAM" id="Phobius"/>
    </source>
</evidence>
<feature type="transmembrane region" description="Helical" evidence="5">
    <location>
        <begin position="6"/>
        <end position="29"/>
    </location>
</feature>
<sequence>MSLNVLYIYIYPFLNEIFLLINICFFLLFGAIFSNSIKFNFPLLNFPTQFYFFQTLLFSFILLINSSPIFVIIENNLLISDLFSFYSKILIIFFSVIWFFIYSLYSKILNFEFWILILLSVVGACFLIQTYDLLSIYINVEFLSLSFYILASINRNSEFSTEAGLKYFILGAFASALLLLGFSLLYSLTGLTNLQDLTTFFTGYKLDFNIPFNLAIFISLLCIIASFLLKLGAAPFHFWLPDVYEGCISPITAFFTIIPKIAILGLLIRFIFVLVNDYFFDKIYFFLLIVLLLSSFIGIAGAFFQNKWKRFIAFSSINHLSFFFINFCSFNVNNLNNLFFYLFFYLLMTCCFFSFFHSFHFYKFPKFINPRFFKSLNHLNLLNPVLSFSFLILLFSFAGIPPLVGFFSKYFVLYSAISENFFFVIFFLLVLNCISGFYYINLIKKNYFNNIDSIYLPICDLKFSNSNVTLLSILTLLLILASFNFNFFFLLANLMQNAF</sequence>
<feature type="transmembrane region" description="Helical" evidence="5">
    <location>
        <begin position="85"/>
        <end position="104"/>
    </location>
</feature>
<evidence type="ECO:0000259" key="6">
    <source>
        <dbReference type="Pfam" id="PF00361"/>
    </source>
</evidence>
<feature type="transmembrane region" description="Helical" evidence="5">
    <location>
        <begin position="208"/>
        <end position="229"/>
    </location>
</feature>
<feature type="transmembrane region" description="Helical" evidence="5">
    <location>
        <begin position="250"/>
        <end position="271"/>
    </location>
</feature>
<dbReference type="PANTHER" id="PTHR22773">
    <property type="entry name" value="NADH DEHYDROGENASE"/>
    <property type="match status" value="1"/>
</dbReference>
<evidence type="ECO:0000313" key="7">
    <source>
        <dbReference type="EMBL" id="QVQ56645.1"/>
    </source>
</evidence>
<keyword evidence="4 5" id="KW-0472">Membrane</keyword>
<comment type="subcellular location">
    <subcellularLocation>
        <location evidence="1">Membrane</location>
        <topology evidence="1">Multi-pass membrane protein</topology>
    </subcellularLocation>
</comment>
<feature type="domain" description="NADH:quinone oxidoreductase/Mrp antiporter transmembrane" evidence="6">
    <location>
        <begin position="131"/>
        <end position="434"/>
    </location>
</feature>
<reference evidence="7" key="1">
    <citation type="submission" date="2021-03" db="EMBL/GenBank/DDBJ databases">
        <title>Transfer of the hemiparasitic marine red alga Erythrocystis saccata (Rhodomelaceae, Rhodophyta) to the tribe Streblocladieae inferred from organellar genome analysis.</title>
        <authorList>
            <person name="Hughey J.R."/>
        </authorList>
    </citation>
    <scope>NUCLEOTIDE SEQUENCE</scope>
</reference>
<feature type="transmembrane region" description="Helical" evidence="5">
    <location>
        <begin position="50"/>
        <end position="73"/>
    </location>
</feature>
<dbReference type="InterPro" id="IPR001750">
    <property type="entry name" value="ND/Mrp_TM"/>
</dbReference>
<evidence type="ECO:0000256" key="1">
    <source>
        <dbReference type="ARBA" id="ARBA00004141"/>
    </source>
</evidence>
<dbReference type="GO" id="GO:0042773">
    <property type="term" value="P:ATP synthesis coupled electron transport"/>
    <property type="evidence" value="ECO:0007669"/>
    <property type="project" value="InterPro"/>
</dbReference>
<dbReference type="Pfam" id="PF00361">
    <property type="entry name" value="Proton_antipo_M"/>
    <property type="match status" value="1"/>
</dbReference>